<dbReference type="Pfam" id="PF12833">
    <property type="entry name" value="HTH_18"/>
    <property type="match status" value="1"/>
</dbReference>
<dbReference type="GO" id="GO:0003700">
    <property type="term" value="F:DNA-binding transcription factor activity"/>
    <property type="evidence" value="ECO:0007669"/>
    <property type="project" value="InterPro"/>
</dbReference>
<dbReference type="InterPro" id="IPR003313">
    <property type="entry name" value="AraC-bd"/>
</dbReference>
<keyword evidence="2" id="KW-0238">DNA-binding</keyword>
<evidence type="ECO:0000256" key="2">
    <source>
        <dbReference type="ARBA" id="ARBA00023125"/>
    </source>
</evidence>
<dbReference type="STRING" id="1184151.AW736_24500"/>
<name>A0A178IAW5_9BACT</name>
<evidence type="ECO:0000259" key="4">
    <source>
        <dbReference type="PROSITE" id="PS01124"/>
    </source>
</evidence>
<dbReference type="SMART" id="SM00342">
    <property type="entry name" value="HTH_ARAC"/>
    <property type="match status" value="1"/>
</dbReference>
<dbReference type="InterPro" id="IPR014710">
    <property type="entry name" value="RmlC-like_jellyroll"/>
</dbReference>
<dbReference type="GO" id="GO:0043565">
    <property type="term" value="F:sequence-specific DNA binding"/>
    <property type="evidence" value="ECO:0007669"/>
    <property type="project" value="InterPro"/>
</dbReference>
<dbReference type="AlphaFoldDB" id="A0A178IAW5"/>
<dbReference type="SUPFAM" id="SSF51215">
    <property type="entry name" value="Regulatory protein AraC"/>
    <property type="match status" value="1"/>
</dbReference>
<evidence type="ECO:0000256" key="3">
    <source>
        <dbReference type="ARBA" id="ARBA00023163"/>
    </source>
</evidence>
<feature type="domain" description="HTH araC/xylS-type" evidence="4">
    <location>
        <begin position="205"/>
        <end position="302"/>
    </location>
</feature>
<dbReference type="InterPro" id="IPR037923">
    <property type="entry name" value="HTH-like"/>
</dbReference>
<protein>
    <recommendedName>
        <fullName evidence="4">HTH araC/xylS-type domain-containing protein</fullName>
    </recommendedName>
</protein>
<keyword evidence="6" id="KW-1185">Reference proteome</keyword>
<keyword evidence="3" id="KW-0804">Transcription</keyword>
<proteinExistence type="predicted"/>
<keyword evidence="1" id="KW-0805">Transcription regulation</keyword>
<evidence type="ECO:0000313" key="6">
    <source>
        <dbReference type="Proteomes" id="UP000078486"/>
    </source>
</evidence>
<reference evidence="5 6" key="1">
    <citation type="submission" date="2016-01" db="EMBL/GenBank/DDBJ databases">
        <title>High potential of lignocellulose degradation of a new Verrucomicrobia species.</title>
        <authorList>
            <person name="Wang Y."/>
            <person name="Shi Y."/>
            <person name="Qiu Z."/>
            <person name="Liu S."/>
            <person name="Yang H."/>
        </authorList>
    </citation>
    <scope>NUCLEOTIDE SEQUENCE [LARGE SCALE GENOMIC DNA]</scope>
    <source>
        <strain evidence="5 6">TSB47</strain>
    </source>
</reference>
<gene>
    <name evidence="5" type="ORF">AW736_24500</name>
</gene>
<evidence type="ECO:0000256" key="1">
    <source>
        <dbReference type="ARBA" id="ARBA00023015"/>
    </source>
</evidence>
<dbReference type="Gene3D" id="1.10.10.60">
    <property type="entry name" value="Homeodomain-like"/>
    <property type="match status" value="2"/>
</dbReference>
<dbReference type="OrthoDB" id="192171at2"/>
<dbReference type="Gene3D" id="2.60.120.10">
    <property type="entry name" value="Jelly Rolls"/>
    <property type="match status" value="1"/>
</dbReference>
<organism evidence="5 6">
    <name type="scientific">Termitidicoccus mucosus</name>
    <dbReference type="NCBI Taxonomy" id="1184151"/>
    <lineage>
        <taxon>Bacteria</taxon>
        <taxon>Pseudomonadati</taxon>
        <taxon>Verrucomicrobiota</taxon>
        <taxon>Opitutia</taxon>
        <taxon>Opitutales</taxon>
        <taxon>Opitutaceae</taxon>
        <taxon>Termitidicoccus</taxon>
    </lineage>
</organism>
<dbReference type="PANTHER" id="PTHR11019">
    <property type="entry name" value="HTH-TYPE TRANSCRIPTIONAL REGULATOR NIMR"/>
    <property type="match status" value="1"/>
</dbReference>
<dbReference type="InterPro" id="IPR009057">
    <property type="entry name" value="Homeodomain-like_sf"/>
</dbReference>
<dbReference type="PROSITE" id="PS01124">
    <property type="entry name" value="HTH_ARAC_FAMILY_2"/>
    <property type="match status" value="1"/>
</dbReference>
<dbReference type="SUPFAM" id="SSF46689">
    <property type="entry name" value="Homeodomain-like"/>
    <property type="match status" value="1"/>
</dbReference>
<accession>A0A178IAW5</accession>
<dbReference type="Proteomes" id="UP000078486">
    <property type="component" value="Unassembled WGS sequence"/>
</dbReference>
<dbReference type="EMBL" id="LRRQ01000185">
    <property type="protein sequence ID" value="OAM87110.1"/>
    <property type="molecule type" value="Genomic_DNA"/>
</dbReference>
<sequence>MGIYRKIGKSVRILSVQIRTKSTLILCDMRHFRSLLIEKAEVRMPGLHVMRFALHRHLAEHASVELHRHAWCQVLLYLHGRGVQALASRHGVVEARVEPGTLVVLPPGARHAFQRRGGGGAGGLMVDFRLKGARKRGVEVCNLGRSELAQVRQHVAHLLNSQEGAGSALRWESAPAVLQLLAMFLRAAGWLGRLPSSPADGAGAGGAVRQLLLKMRTDDSLGEVVRRSGYQRDYLNRLVKRATGLTLGQYRAQQRLARAKELLGQGMRVADVAAETGMPDQSYFARWFRRQTGRVPSAWGRAG</sequence>
<dbReference type="InterPro" id="IPR018060">
    <property type="entry name" value="HTH_AraC"/>
</dbReference>
<comment type="caution">
    <text evidence="5">The sequence shown here is derived from an EMBL/GenBank/DDBJ whole genome shotgun (WGS) entry which is preliminary data.</text>
</comment>
<dbReference type="Pfam" id="PF02311">
    <property type="entry name" value="AraC_binding"/>
    <property type="match status" value="1"/>
</dbReference>
<evidence type="ECO:0000313" key="5">
    <source>
        <dbReference type="EMBL" id="OAM87110.1"/>
    </source>
</evidence>
<dbReference type="PANTHER" id="PTHR11019:SF159">
    <property type="entry name" value="TRANSCRIPTIONAL REGULATOR-RELATED"/>
    <property type="match status" value="1"/>
</dbReference>